<dbReference type="EMBL" id="FQVU01000002">
    <property type="protein sequence ID" value="SHG02650.1"/>
    <property type="molecule type" value="Genomic_DNA"/>
</dbReference>
<accession>A0A1M5GFT8</accession>
<evidence type="ECO:0000313" key="2">
    <source>
        <dbReference type="EMBL" id="SHG02650.1"/>
    </source>
</evidence>
<dbReference type="AlphaFoldDB" id="A0A1M5GFT8"/>
<gene>
    <name evidence="2" type="ORF">SAMN05443575_1164</name>
</gene>
<proteinExistence type="predicted"/>
<evidence type="ECO:0000259" key="1">
    <source>
        <dbReference type="Pfam" id="PF18741"/>
    </source>
</evidence>
<keyword evidence="3" id="KW-1185">Reference proteome</keyword>
<dbReference type="Proteomes" id="UP000186132">
    <property type="component" value="Unassembled WGS sequence"/>
</dbReference>
<name>A0A1M5GFT8_9ACTN</name>
<dbReference type="InterPro" id="IPR049468">
    <property type="entry name" value="Restrct_endonuc-II-like_dom"/>
</dbReference>
<protein>
    <recommendedName>
        <fullName evidence="1">Restriction endonuclease type II-like domain-containing protein</fullName>
    </recommendedName>
</protein>
<dbReference type="STRING" id="1206085.SAMN05443575_1164"/>
<organism evidence="2 3">
    <name type="scientific">Jatrophihabitans endophyticus</name>
    <dbReference type="NCBI Taxonomy" id="1206085"/>
    <lineage>
        <taxon>Bacteria</taxon>
        <taxon>Bacillati</taxon>
        <taxon>Actinomycetota</taxon>
        <taxon>Actinomycetes</taxon>
        <taxon>Jatrophihabitantales</taxon>
        <taxon>Jatrophihabitantaceae</taxon>
        <taxon>Jatrophihabitans</taxon>
    </lineage>
</organism>
<reference evidence="2 3" key="1">
    <citation type="submission" date="2016-11" db="EMBL/GenBank/DDBJ databases">
        <authorList>
            <person name="Jaros S."/>
            <person name="Januszkiewicz K."/>
            <person name="Wedrychowicz H."/>
        </authorList>
    </citation>
    <scope>NUCLEOTIDE SEQUENCE [LARGE SCALE GENOMIC DNA]</scope>
    <source>
        <strain evidence="2 3">DSM 45627</strain>
    </source>
</reference>
<dbReference type="Gene3D" id="3.40.960.10">
    <property type="entry name" value="VSR Endonuclease"/>
    <property type="match status" value="1"/>
</dbReference>
<dbReference type="Pfam" id="PF18741">
    <property type="entry name" value="MTES_1575"/>
    <property type="match status" value="1"/>
</dbReference>
<dbReference type="InterPro" id="IPR011335">
    <property type="entry name" value="Restrct_endonuc-II-like"/>
</dbReference>
<feature type="domain" description="Restriction endonuclease type II-like" evidence="1">
    <location>
        <begin position="215"/>
        <end position="276"/>
    </location>
</feature>
<sequence>MIGRAQLRGHGLSDPAVSRLVEAQALHPIGHGVFLVRGAPLTYRATLWSAVVASDGVLAFGTAAHLWGVVAEAPARVDVLIARHRRVRPTPQLRPHRITVAPSVEVRLDGLPVTSRTHTLLDYLGRQRPGSAQRLADRALQRGWLRPDDLAARLRDSPGRTGNTMLRTLLERCGDGAAAESERVLHRLLRRAGISRWVPNYPLWVDGELAAVLDVALPDQRLAIEVDGWAFHSDVDRFQRDRTRQNRLVALGWTVLRFTWADLVERPGSVVATIRRQVTAAG</sequence>
<evidence type="ECO:0000313" key="3">
    <source>
        <dbReference type="Proteomes" id="UP000186132"/>
    </source>
</evidence>
<dbReference type="SUPFAM" id="SSF52980">
    <property type="entry name" value="Restriction endonuclease-like"/>
    <property type="match status" value="1"/>
</dbReference>